<evidence type="ECO:0000313" key="1">
    <source>
        <dbReference type="EMBL" id="KAJ5433515.1"/>
    </source>
</evidence>
<dbReference type="Proteomes" id="UP001213681">
    <property type="component" value="Unassembled WGS sequence"/>
</dbReference>
<dbReference type="GeneID" id="81606295"/>
<name>A0AAD6FYJ9_9EURO</name>
<reference evidence="1" key="1">
    <citation type="submission" date="2022-12" db="EMBL/GenBank/DDBJ databases">
        <authorList>
            <person name="Petersen C."/>
        </authorList>
    </citation>
    <scope>NUCLEOTIDE SEQUENCE</scope>
    <source>
        <strain evidence="1">IBT 16125</strain>
    </source>
</reference>
<organism evidence="1 2">
    <name type="scientific">Penicillium daleae</name>
    <dbReference type="NCBI Taxonomy" id="63821"/>
    <lineage>
        <taxon>Eukaryota</taxon>
        <taxon>Fungi</taxon>
        <taxon>Dikarya</taxon>
        <taxon>Ascomycota</taxon>
        <taxon>Pezizomycotina</taxon>
        <taxon>Eurotiomycetes</taxon>
        <taxon>Eurotiomycetidae</taxon>
        <taxon>Eurotiales</taxon>
        <taxon>Aspergillaceae</taxon>
        <taxon>Penicillium</taxon>
    </lineage>
</organism>
<gene>
    <name evidence="1" type="ORF">N7458_012671</name>
</gene>
<reference evidence="1" key="2">
    <citation type="journal article" date="2023" name="IMA Fungus">
        <title>Comparative genomic study of the Penicillium genus elucidates a diverse pangenome and 15 lateral gene transfer events.</title>
        <authorList>
            <person name="Petersen C."/>
            <person name="Sorensen T."/>
            <person name="Nielsen M.R."/>
            <person name="Sondergaard T.E."/>
            <person name="Sorensen J.L."/>
            <person name="Fitzpatrick D.A."/>
            <person name="Frisvad J.C."/>
            <person name="Nielsen K.L."/>
        </authorList>
    </citation>
    <scope>NUCLEOTIDE SEQUENCE</scope>
    <source>
        <strain evidence="1">IBT 16125</strain>
    </source>
</reference>
<keyword evidence="2" id="KW-1185">Reference proteome</keyword>
<dbReference type="EMBL" id="JAPVEA010000009">
    <property type="protein sequence ID" value="KAJ5433515.1"/>
    <property type="molecule type" value="Genomic_DNA"/>
</dbReference>
<comment type="caution">
    <text evidence="1">The sequence shown here is derived from an EMBL/GenBank/DDBJ whole genome shotgun (WGS) entry which is preliminary data.</text>
</comment>
<protein>
    <submittedName>
        <fullName evidence="1">Uncharacterized protein</fullName>
    </submittedName>
</protein>
<proteinExistence type="predicted"/>
<dbReference type="RefSeq" id="XP_056760806.1">
    <property type="nucleotide sequence ID" value="XM_056916052.1"/>
</dbReference>
<sequence>MTTEGSSLTTGLNLEGLVHALLSNNIELDKRLSAVEAKVMTIDLTKPGERSNAALIHENTAGDRQSDQAIPGRVRVVRTRDIKDLIIEEQQEWRERTHDAVEDVEVYVEGQLW</sequence>
<accession>A0AAD6FYJ9</accession>
<dbReference type="AlphaFoldDB" id="A0AAD6FYJ9"/>
<evidence type="ECO:0000313" key="2">
    <source>
        <dbReference type="Proteomes" id="UP001213681"/>
    </source>
</evidence>